<dbReference type="Gene3D" id="3.40.50.300">
    <property type="entry name" value="P-loop containing nucleotide triphosphate hydrolases"/>
    <property type="match status" value="1"/>
</dbReference>
<dbReference type="InterPro" id="IPR027417">
    <property type="entry name" value="P-loop_NTPase"/>
</dbReference>
<dbReference type="Proteomes" id="UP001497623">
    <property type="component" value="Unassembled WGS sequence"/>
</dbReference>
<dbReference type="Pfam" id="PF05729">
    <property type="entry name" value="NACHT"/>
    <property type="match status" value="1"/>
</dbReference>
<dbReference type="SUPFAM" id="SSF52540">
    <property type="entry name" value="P-loop containing nucleoside triphosphate hydrolases"/>
    <property type="match status" value="1"/>
</dbReference>
<reference evidence="2 3" key="1">
    <citation type="submission" date="2024-05" db="EMBL/GenBank/DDBJ databases">
        <authorList>
            <person name="Wallberg A."/>
        </authorList>
    </citation>
    <scope>NUCLEOTIDE SEQUENCE [LARGE SCALE GENOMIC DNA]</scope>
</reference>
<dbReference type="AlphaFoldDB" id="A0AAV2RRC7"/>
<evidence type="ECO:0000259" key="1">
    <source>
        <dbReference type="Pfam" id="PF05729"/>
    </source>
</evidence>
<keyword evidence="3" id="KW-1185">Reference proteome</keyword>
<protein>
    <recommendedName>
        <fullName evidence="1">NACHT domain-containing protein</fullName>
    </recommendedName>
</protein>
<gene>
    <name evidence="2" type="ORF">MNOR_LOCUS27360</name>
</gene>
<sequence length="957" mass="110881">MSDCRNSKNMSISNEHHWLSMGSFLLGFLMPLDKLPLPRWPPGFTKEDFEFSKLYKCVQEEGSKAMQKLFRTTYSHSVMNTDNGKMPFRKYLKDICKKTDRNIRRDYGFYIKEGLLDCNLMDEDFDISFGYKRLEEILRGNKEKISISEELWKEAIWLKKYRNKIAHIYGFMNGDLYNALDSLCGHLRNIYELLQKEFSISLTTEIDIMEKNIEESKLSEIRQDDMESYIQDVKKFRNDNIVYITIEGRKEIYKKGSKGIYLLNTYLRSLNPCTFLVYDKTKNFNLCENFVIPKILKNAISFQLKDLFTALDDKYKEVPKVIYMKGKSNSGKTSLCKFLLHSWATNKKSIIRKTDFDLAFYINVFSLKSNSLELAFKNELLPKTTSKFQDIDIIPTLQDLNVIFFIDGFELRNKQTNPIIEEIFSKFGEQSIRSRIFVTTTPDDTDAVVQLAIDYRLPCLSLELEGFDETQIKELSKNVFKSFQLENIEKNSYLFEAHINNLTLEAEYLKLPGFIIMICILWIEDKEVLANPQSLTSLYQNIFKLCQEKFSLYLKTFVDLDIEMKNVNEIFHVVGQSYLSSLEQGTFINSQDIFRGIEAVCPMKGNEQKIVSKLFDAEDDVCFLINKTQMQYLAASYLYSQVNESDIKELLQFYDIHNLNGIIPFIVGIANIKGQFDSSLASDTFATIKNQLFITSDDFEFWWTLVSECPNMDSYGYDNDICSLVAHVLEKDWIIKKNNVVKAIQLLLFTPVRPKSIQITIPIDKDPFFIPGLNKAVGNHLFQLHDSKDSFKIEANFYEQFKGNNLSYSDQFILPFLNLYPHIQLVSFTGHIGNDITVHKKLGKCYKLESLNVRLTNIESFKSLLCLCLCKLKGLKNIHICLDFPTKCDPNQLPHFPPRKGRLSLTFPKVTGVDDLSWLDACIHKITNSNGCQELHGAVGFEIPKDLLQKMGIKELQ</sequence>
<evidence type="ECO:0000313" key="2">
    <source>
        <dbReference type="EMBL" id="CAL4133982.1"/>
    </source>
</evidence>
<organism evidence="2 3">
    <name type="scientific">Meganyctiphanes norvegica</name>
    <name type="common">Northern krill</name>
    <name type="synonym">Thysanopoda norvegica</name>
    <dbReference type="NCBI Taxonomy" id="48144"/>
    <lineage>
        <taxon>Eukaryota</taxon>
        <taxon>Metazoa</taxon>
        <taxon>Ecdysozoa</taxon>
        <taxon>Arthropoda</taxon>
        <taxon>Crustacea</taxon>
        <taxon>Multicrustacea</taxon>
        <taxon>Malacostraca</taxon>
        <taxon>Eumalacostraca</taxon>
        <taxon>Eucarida</taxon>
        <taxon>Euphausiacea</taxon>
        <taxon>Euphausiidae</taxon>
        <taxon>Meganyctiphanes</taxon>
    </lineage>
</organism>
<dbReference type="EMBL" id="CAXKWB010028660">
    <property type="protein sequence ID" value="CAL4133982.1"/>
    <property type="molecule type" value="Genomic_DNA"/>
</dbReference>
<accession>A0AAV2RRC7</accession>
<evidence type="ECO:0000313" key="3">
    <source>
        <dbReference type="Proteomes" id="UP001497623"/>
    </source>
</evidence>
<dbReference type="InterPro" id="IPR007111">
    <property type="entry name" value="NACHT_NTPase"/>
</dbReference>
<name>A0AAV2RRC7_MEGNR</name>
<feature type="domain" description="NACHT" evidence="1">
    <location>
        <begin position="321"/>
        <end position="481"/>
    </location>
</feature>
<dbReference type="PANTHER" id="PTHR46312:SF2">
    <property type="entry name" value="NUCLEOTIDE-BINDING OLIGOMERIZATION DOMAIN-CONTAINING PROTEIN 2-LIKE"/>
    <property type="match status" value="1"/>
</dbReference>
<comment type="caution">
    <text evidence="2">The sequence shown here is derived from an EMBL/GenBank/DDBJ whole genome shotgun (WGS) entry which is preliminary data.</text>
</comment>
<proteinExistence type="predicted"/>
<dbReference type="PANTHER" id="PTHR46312">
    <property type="entry name" value="NACHT DOMAIN-CONTAINING PROTEIN"/>
    <property type="match status" value="1"/>
</dbReference>